<feature type="transmembrane region" description="Helical" evidence="2">
    <location>
        <begin position="20"/>
        <end position="39"/>
    </location>
</feature>
<keyword evidence="2" id="KW-0812">Transmembrane</keyword>
<feature type="compositionally biased region" description="Basic and acidic residues" evidence="1">
    <location>
        <begin position="72"/>
        <end position="85"/>
    </location>
</feature>
<keyword evidence="4" id="KW-1185">Reference proteome</keyword>
<feature type="region of interest" description="Disordered" evidence="1">
    <location>
        <begin position="66"/>
        <end position="85"/>
    </location>
</feature>
<gene>
    <name evidence="3" type="ORF">G210_3499</name>
</gene>
<evidence type="ECO:0000313" key="3">
    <source>
        <dbReference type="EMBL" id="EMG46255.1"/>
    </source>
</evidence>
<organism evidence="3 4">
    <name type="scientific">Candida maltosa (strain Xu316)</name>
    <name type="common">Yeast</name>
    <dbReference type="NCBI Taxonomy" id="1245528"/>
    <lineage>
        <taxon>Eukaryota</taxon>
        <taxon>Fungi</taxon>
        <taxon>Dikarya</taxon>
        <taxon>Ascomycota</taxon>
        <taxon>Saccharomycotina</taxon>
        <taxon>Pichiomycetes</taxon>
        <taxon>Debaryomycetaceae</taxon>
        <taxon>Candida/Lodderomyces clade</taxon>
        <taxon>Candida</taxon>
    </lineage>
</organism>
<accession>M3JTR9</accession>
<protein>
    <submittedName>
        <fullName evidence="3">Uncharacterized protein</fullName>
    </submittedName>
</protein>
<evidence type="ECO:0000313" key="4">
    <source>
        <dbReference type="Proteomes" id="UP000011777"/>
    </source>
</evidence>
<comment type="caution">
    <text evidence="3">The sequence shown here is derived from an EMBL/GenBank/DDBJ whole genome shotgun (WGS) entry which is preliminary data.</text>
</comment>
<dbReference type="AlphaFoldDB" id="M3JTR9"/>
<dbReference type="Proteomes" id="UP000011777">
    <property type="component" value="Unassembled WGS sequence"/>
</dbReference>
<name>M3JTR9_CANMX</name>
<keyword evidence="2" id="KW-0472">Membrane</keyword>
<proteinExistence type="predicted"/>
<dbReference type="HOGENOM" id="CLU_2096572_0_0_1"/>
<dbReference type="EMBL" id="AOGT01002066">
    <property type="protein sequence ID" value="EMG46255.1"/>
    <property type="molecule type" value="Genomic_DNA"/>
</dbReference>
<keyword evidence="2" id="KW-1133">Transmembrane helix</keyword>
<dbReference type="OrthoDB" id="4088875at2759"/>
<reference evidence="3 4" key="1">
    <citation type="submission" date="2013-02" db="EMBL/GenBank/DDBJ databases">
        <title>Genome sequence of Candida maltosa Xu316, a potential industrial strain for xylitol and ethanol production.</title>
        <authorList>
            <person name="Yu J."/>
            <person name="Wang Q."/>
            <person name="Geng X."/>
            <person name="Bao W."/>
            <person name="He P."/>
            <person name="Cai J."/>
        </authorList>
    </citation>
    <scope>NUCLEOTIDE SEQUENCE [LARGE SCALE GENOMIC DNA]</scope>
    <source>
        <strain evidence="4">Xu316</strain>
    </source>
</reference>
<evidence type="ECO:0000256" key="1">
    <source>
        <dbReference type="SAM" id="MobiDB-lite"/>
    </source>
</evidence>
<sequence>MSKQPEIVVEIPKYSFLKGILIGIVIGIILFIALITCIAKHEENKNEGRTNTRKERIVVDVYPTSSQADTFGHGERAPPYRRRADERHDMGYYDNLGRFHPFTVASNQPPPPPRFH</sequence>
<evidence type="ECO:0000256" key="2">
    <source>
        <dbReference type="SAM" id="Phobius"/>
    </source>
</evidence>